<evidence type="ECO:0000313" key="2">
    <source>
        <dbReference type="EMBL" id="KAL2917958.1"/>
    </source>
</evidence>
<gene>
    <name evidence="2" type="ORF">HK105_202372</name>
</gene>
<feature type="compositionally biased region" description="Low complexity" evidence="1">
    <location>
        <begin position="263"/>
        <end position="282"/>
    </location>
</feature>
<dbReference type="Proteomes" id="UP001527925">
    <property type="component" value="Unassembled WGS sequence"/>
</dbReference>
<dbReference type="EMBL" id="JADGIZ020000008">
    <property type="protein sequence ID" value="KAL2917958.1"/>
    <property type="molecule type" value="Genomic_DNA"/>
</dbReference>
<proteinExistence type="predicted"/>
<reference evidence="2 3" key="1">
    <citation type="submission" date="2023-09" db="EMBL/GenBank/DDBJ databases">
        <title>Pangenome analysis of Batrachochytrium dendrobatidis and related Chytrids.</title>
        <authorList>
            <person name="Yacoub M.N."/>
            <person name="Stajich J.E."/>
            <person name="James T.Y."/>
        </authorList>
    </citation>
    <scope>NUCLEOTIDE SEQUENCE [LARGE SCALE GENOMIC DNA]</scope>
    <source>
        <strain evidence="2 3">JEL0888</strain>
    </source>
</reference>
<evidence type="ECO:0000256" key="1">
    <source>
        <dbReference type="SAM" id="MobiDB-lite"/>
    </source>
</evidence>
<keyword evidence="3" id="KW-1185">Reference proteome</keyword>
<feature type="region of interest" description="Disordered" evidence="1">
    <location>
        <begin position="209"/>
        <end position="286"/>
    </location>
</feature>
<sequence>MVELCGLICNELVQFGVVRAFIQIDEMNARIAAIKNTLLRRSYEAYHVQSVSEEALYSISAWLTALMLPLVEIFRRAQSCEGGLIVSDIIAKIDLPTYEWAVKKMEKNYAHASKKVCRARTSLHVIEVKIAGLEDQLAASSSNPRNIKSIEKKIKALRAKEFKAMAKYKLRMAQLDKASDSLMSATTMCDRAKAATEWLATFAANDASATTTTTSTTASTASNTPSARRSMIDRIKSAFSRRRRAPQSSATATPAPETPSPGTPEAAAQEPASQRPAQAAQPKLSEDQHRFLILTLLAYKAEMGEHSELDKLASTIIPDEPQQAAR</sequence>
<evidence type="ECO:0000313" key="3">
    <source>
        <dbReference type="Proteomes" id="UP001527925"/>
    </source>
</evidence>
<protein>
    <submittedName>
        <fullName evidence="2">Uncharacterized protein</fullName>
    </submittedName>
</protein>
<organism evidence="2 3">
    <name type="scientific">Polyrhizophydium stewartii</name>
    <dbReference type="NCBI Taxonomy" id="2732419"/>
    <lineage>
        <taxon>Eukaryota</taxon>
        <taxon>Fungi</taxon>
        <taxon>Fungi incertae sedis</taxon>
        <taxon>Chytridiomycota</taxon>
        <taxon>Chytridiomycota incertae sedis</taxon>
        <taxon>Chytridiomycetes</taxon>
        <taxon>Rhizophydiales</taxon>
        <taxon>Rhizophydiales incertae sedis</taxon>
        <taxon>Polyrhizophydium</taxon>
    </lineage>
</organism>
<accession>A0ABR4NEK8</accession>
<name>A0ABR4NEK8_9FUNG</name>
<feature type="compositionally biased region" description="Low complexity" evidence="1">
    <location>
        <begin position="209"/>
        <end position="227"/>
    </location>
</feature>
<comment type="caution">
    <text evidence="2">The sequence shown here is derived from an EMBL/GenBank/DDBJ whole genome shotgun (WGS) entry which is preliminary data.</text>
</comment>
<feature type="compositionally biased region" description="Low complexity" evidence="1">
    <location>
        <begin position="246"/>
        <end position="255"/>
    </location>
</feature>